<sequence length="126" mass="13518">MQPSLITALLSSLPLIAAQTTTPQPDPPVPGRPFAAQVWNNTADCATDGPWRLIYSSLNCLNYPSPGTGSITVLVGVRGEDTLSAWTGPDCTGERIIFDPTHDVCQSLEGRAVKSWNHYLIPADGR</sequence>
<dbReference type="EMBL" id="JAQQWL010000011">
    <property type="protein sequence ID" value="KAK8049682.1"/>
    <property type="molecule type" value="Genomic_DNA"/>
</dbReference>
<dbReference type="Proteomes" id="UP001480595">
    <property type="component" value="Unassembled WGS sequence"/>
</dbReference>
<gene>
    <name evidence="2" type="ORF">PG994_011412</name>
</gene>
<evidence type="ECO:0000313" key="3">
    <source>
        <dbReference type="Proteomes" id="UP001480595"/>
    </source>
</evidence>
<keyword evidence="3" id="KW-1185">Reference proteome</keyword>
<evidence type="ECO:0000313" key="2">
    <source>
        <dbReference type="EMBL" id="KAK8049682.1"/>
    </source>
</evidence>
<evidence type="ECO:0000256" key="1">
    <source>
        <dbReference type="SAM" id="SignalP"/>
    </source>
</evidence>
<proteinExistence type="predicted"/>
<keyword evidence="1" id="KW-0732">Signal</keyword>
<name>A0ABR1TSW2_9PEZI</name>
<dbReference type="RefSeq" id="XP_066711931.1">
    <property type="nucleotide sequence ID" value="XM_066862821.1"/>
</dbReference>
<accession>A0ABR1TSW2</accession>
<reference evidence="2 3" key="1">
    <citation type="submission" date="2023-01" db="EMBL/GenBank/DDBJ databases">
        <title>Analysis of 21 Apiospora genomes using comparative genomics revels a genus with tremendous synthesis potential of carbohydrate active enzymes and secondary metabolites.</title>
        <authorList>
            <person name="Sorensen T."/>
        </authorList>
    </citation>
    <scope>NUCLEOTIDE SEQUENCE [LARGE SCALE GENOMIC DNA]</scope>
    <source>
        <strain evidence="2 3">CBS 135458</strain>
    </source>
</reference>
<feature type="chain" id="PRO_5045948336" evidence="1">
    <location>
        <begin position="19"/>
        <end position="126"/>
    </location>
</feature>
<protein>
    <submittedName>
        <fullName evidence="2">Uncharacterized protein</fullName>
    </submittedName>
</protein>
<organism evidence="2 3">
    <name type="scientific">Apiospora phragmitis</name>
    <dbReference type="NCBI Taxonomy" id="2905665"/>
    <lineage>
        <taxon>Eukaryota</taxon>
        <taxon>Fungi</taxon>
        <taxon>Dikarya</taxon>
        <taxon>Ascomycota</taxon>
        <taxon>Pezizomycotina</taxon>
        <taxon>Sordariomycetes</taxon>
        <taxon>Xylariomycetidae</taxon>
        <taxon>Amphisphaeriales</taxon>
        <taxon>Apiosporaceae</taxon>
        <taxon>Apiospora</taxon>
    </lineage>
</organism>
<feature type="signal peptide" evidence="1">
    <location>
        <begin position="1"/>
        <end position="18"/>
    </location>
</feature>
<dbReference type="GeneID" id="92095884"/>
<comment type="caution">
    <text evidence="2">The sequence shown here is derived from an EMBL/GenBank/DDBJ whole genome shotgun (WGS) entry which is preliminary data.</text>
</comment>